<accession>A0A7I7SML5</accession>
<dbReference type="CDD" id="cd05233">
    <property type="entry name" value="SDR_c"/>
    <property type="match status" value="1"/>
</dbReference>
<proteinExistence type="inferred from homology"/>
<dbReference type="Pfam" id="PF00106">
    <property type="entry name" value="adh_short"/>
    <property type="match status" value="1"/>
</dbReference>
<dbReference type="GO" id="GO:0016491">
    <property type="term" value="F:oxidoreductase activity"/>
    <property type="evidence" value="ECO:0007669"/>
    <property type="project" value="UniProtKB-KW"/>
</dbReference>
<reference evidence="3 4" key="1">
    <citation type="journal article" date="2019" name="Emerg. Microbes Infect.">
        <title>Comprehensive subspecies identification of 175 nontuberculous mycobacteria species based on 7547 genomic profiles.</title>
        <authorList>
            <person name="Matsumoto Y."/>
            <person name="Kinjo T."/>
            <person name="Motooka D."/>
            <person name="Nabeya D."/>
            <person name="Jung N."/>
            <person name="Uechi K."/>
            <person name="Horii T."/>
            <person name="Iida T."/>
            <person name="Fujita J."/>
            <person name="Nakamura S."/>
        </authorList>
    </citation>
    <scope>NUCLEOTIDE SEQUENCE [LARGE SCALE GENOMIC DNA]</scope>
    <source>
        <strain evidence="3 4">JCM 30395</strain>
    </source>
</reference>
<keyword evidence="4" id="KW-1185">Reference proteome</keyword>
<name>A0A7I7SML5_9MYCO</name>
<evidence type="ECO:0000256" key="2">
    <source>
        <dbReference type="ARBA" id="ARBA00023002"/>
    </source>
</evidence>
<dbReference type="RefSeq" id="WP_322789300.1">
    <property type="nucleotide sequence ID" value="NZ_AP022595.1"/>
</dbReference>
<sequence length="122" mass="12790">MVIGGASAIGWAVAQGLAAGGRQVTIADRNADGATERAADLGAPHDAARVDMADEASVAALFERTRPFDIVVNTAGIDGFGRITEQPVEDFRAIIDCGHPDPRQGLARRFQRPRVLSVGPAQ</sequence>
<dbReference type="KEGG" id="msar:MSAR_09260"/>
<dbReference type="AlphaFoldDB" id="A0A7I7SML5"/>
<dbReference type="SUPFAM" id="SSF51735">
    <property type="entry name" value="NAD(P)-binding Rossmann-fold domains"/>
    <property type="match status" value="1"/>
</dbReference>
<evidence type="ECO:0000256" key="1">
    <source>
        <dbReference type="ARBA" id="ARBA00006484"/>
    </source>
</evidence>
<organism evidence="3 4">
    <name type="scientific">Mycolicibacterium sarraceniae</name>
    <dbReference type="NCBI Taxonomy" id="1534348"/>
    <lineage>
        <taxon>Bacteria</taxon>
        <taxon>Bacillati</taxon>
        <taxon>Actinomycetota</taxon>
        <taxon>Actinomycetes</taxon>
        <taxon>Mycobacteriales</taxon>
        <taxon>Mycobacteriaceae</taxon>
        <taxon>Mycolicibacterium</taxon>
    </lineage>
</organism>
<dbReference type="Proteomes" id="UP000466445">
    <property type="component" value="Chromosome"/>
</dbReference>
<comment type="similarity">
    <text evidence="1">Belongs to the short-chain dehydrogenases/reductases (SDR) family.</text>
</comment>
<evidence type="ECO:0000313" key="4">
    <source>
        <dbReference type="Proteomes" id="UP000466445"/>
    </source>
</evidence>
<dbReference type="PANTHER" id="PTHR43669:SF14">
    <property type="entry name" value="OXIDOREDUCTASE"/>
    <property type="match status" value="1"/>
</dbReference>
<dbReference type="Gene3D" id="3.40.50.720">
    <property type="entry name" value="NAD(P)-binding Rossmann-like Domain"/>
    <property type="match status" value="1"/>
</dbReference>
<keyword evidence="2" id="KW-0560">Oxidoreductase</keyword>
<dbReference type="InterPro" id="IPR036291">
    <property type="entry name" value="NAD(P)-bd_dom_sf"/>
</dbReference>
<evidence type="ECO:0000313" key="3">
    <source>
        <dbReference type="EMBL" id="BBY57790.1"/>
    </source>
</evidence>
<dbReference type="PANTHER" id="PTHR43669">
    <property type="entry name" value="5-KETO-D-GLUCONATE 5-REDUCTASE"/>
    <property type="match status" value="1"/>
</dbReference>
<dbReference type="InterPro" id="IPR002347">
    <property type="entry name" value="SDR_fam"/>
</dbReference>
<evidence type="ECO:0008006" key="5">
    <source>
        <dbReference type="Google" id="ProtNLM"/>
    </source>
</evidence>
<dbReference type="EMBL" id="AP022595">
    <property type="protein sequence ID" value="BBY57790.1"/>
    <property type="molecule type" value="Genomic_DNA"/>
</dbReference>
<gene>
    <name evidence="3" type="ORF">MSAR_09260</name>
</gene>
<protein>
    <recommendedName>
        <fullName evidence="5">Short-chain dehydrogenase</fullName>
    </recommendedName>
</protein>